<keyword evidence="7 12" id="KW-0808">Transferase</keyword>
<keyword evidence="5" id="KW-0963">Cytoplasm</keyword>
<evidence type="ECO:0000256" key="7">
    <source>
        <dbReference type="ARBA" id="ARBA00022679"/>
    </source>
</evidence>
<evidence type="ECO:0000256" key="11">
    <source>
        <dbReference type="ARBA" id="ARBA00031350"/>
    </source>
</evidence>
<dbReference type="Proteomes" id="UP000275225">
    <property type="component" value="Unassembled WGS sequence"/>
</dbReference>
<evidence type="ECO:0000256" key="9">
    <source>
        <dbReference type="ARBA" id="ARBA00030757"/>
    </source>
</evidence>
<dbReference type="AlphaFoldDB" id="A0A3N6WNW8"/>
<dbReference type="PANTHER" id="PTHR11579">
    <property type="entry name" value="PROTEIN-L-ISOASPARTATE O-METHYLTRANSFERASE"/>
    <property type="match status" value="1"/>
</dbReference>
<organism evidence="12 13">
    <name type="scientific">Aeromicrobium camelliae</name>
    <dbReference type="NCBI Taxonomy" id="1538144"/>
    <lineage>
        <taxon>Bacteria</taxon>
        <taxon>Bacillati</taxon>
        <taxon>Actinomycetota</taxon>
        <taxon>Actinomycetes</taxon>
        <taxon>Propionibacteriales</taxon>
        <taxon>Nocardioidaceae</taxon>
        <taxon>Aeromicrobium</taxon>
    </lineage>
</organism>
<evidence type="ECO:0000256" key="8">
    <source>
        <dbReference type="ARBA" id="ARBA00022691"/>
    </source>
</evidence>
<evidence type="ECO:0000313" key="12">
    <source>
        <dbReference type="EMBL" id="RQN03308.1"/>
    </source>
</evidence>
<evidence type="ECO:0000256" key="1">
    <source>
        <dbReference type="ARBA" id="ARBA00004496"/>
    </source>
</evidence>
<dbReference type="InterPro" id="IPR029063">
    <property type="entry name" value="SAM-dependent_MTases_sf"/>
</dbReference>
<dbReference type="Gene3D" id="3.40.50.150">
    <property type="entry name" value="Vaccinia Virus protein VP39"/>
    <property type="match status" value="1"/>
</dbReference>
<protein>
    <recommendedName>
        <fullName evidence="4">Protein-L-isoaspartate O-methyltransferase</fullName>
        <ecNumber evidence="3">2.1.1.77</ecNumber>
    </recommendedName>
    <alternativeName>
        <fullName evidence="11">L-isoaspartyl protein carboxyl methyltransferase</fullName>
    </alternativeName>
    <alternativeName>
        <fullName evidence="9">Protein L-isoaspartyl methyltransferase</fullName>
    </alternativeName>
    <alternativeName>
        <fullName evidence="10">Protein-beta-aspartate methyltransferase</fullName>
    </alternativeName>
</protein>
<evidence type="ECO:0000256" key="4">
    <source>
        <dbReference type="ARBA" id="ARBA00013346"/>
    </source>
</evidence>
<dbReference type="GO" id="GO:0005737">
    <property type="term" value="C:cytoplasm"/>
    <property type="evidence" value="ECO:0007669"/>
    <property type="project" value="UniProtKB-SubCell"/>
</dbReference>
<sequence length="183" mass="19667">MWVEAVMREVPRERFLPHDVADQAGIDAPVSIGYGMTNSQPRTVADMLKLLDPQPGDRVLDVGSGSGWTTALLAHRVGPDGFVIGVEIVPELAQMGRDNVTTTNARIEQAGAELGWPAEAPYDRILVSASARRLPDALVDQLSPEGGVLVVPVGAAMTRVVRHGNEPTITRHGVYNFVPLQES</sequence>
<dbReference type="SUPFAM" id="SSF53335">
    <property type="entry name" value="S-adenosyl-L-methionine-dependent methyltransferases"/>
    <property type="match status" value="1"/>
</dbReference>
<dbReference type="InterPro" id="IPR000682">
    <property type="entry name" value="PCMT"/>
</dbReference>
<evidence type="ECO:0000313" key="13">
    <source>
        <dbReference type="Proteomes" id="UP000275225"/>
    </source>
</evidence>
<dbReference type="EMBL" id="RQJX01000013">
    <property type="protein sequence ID" value="RQN03308.1"/>
    <property type="molecule type" value="Genomic_DNA"/>
</dbReference>
<accession>A0A3N6WNW8</accession>
<comment type="subcellular location">
    <subcellularLocation>
        <location evidence="1">Cytoplasm</location>
    </subcellularLocation>
</comment>
<evidence type="ECO:0000256" key="3">
    <source>
        <dbReference type="ARBA" id="ARBA00011890"/>
    </source>
</evidence>
<dbReference type="OrthoDB" id="4035289at2"/>
<comment type="caution">
    <text evidence="12">The sequence shown here is derived from an EMBL/GenBank/DDBJ whole genome shotgun (WGS) entry which is preliminary data.</text>
</comment>
<dbReference type="CDD" id="cd02440">
    <property type="entry name" value="AdoMet_MTases"/>
    <property type="match status" value="1"/>
</dbReference>
<name>A0A3N6WNW8_9ACTN</name>
<dbReference type="GO" id="GO:0032259">
    <property type="term" value="P:methylation"/>
    <property type="evidence" value="ECO:0007669"/>
    <property type="project" value="UniProtKB-KW"/>
</dbReference>
<keyword evidence="6 12" id="KW-0489">Methyltransferase</keyword>
<reference evidence="12 13" key="1">
    <citation type="submission" date="2018-11" db="EMBL/GenBank/DDBJ databases">
        <authorList>
            <person name="Li F."/>
        </authorList>
    </citation>
    <scope>NUCLEOTIDE SEQUENCE [LARGE SCALE GENOMIC DNA]</scope>
    <source>
        <strain evidence="12 13">YS17T</strain>
    </source>
</reference>
<keyword evidence="13" id="KW-1185">Reference proteome</keyword>
<evidence type="ECO:0000256" key="2">
    <source>
        <dbReference type="ARBA" id="ARBA00005369"/>
    </source>
</evidence>
<gene>
    <name evidence="12" type="ORF">EHW97_10495</name>
</gene>
<keyword evidence="8" id="KW-0949">S-adenosyl-L-methionine</keyword>
<comment type="similarity">
    <text evidence="2">Belongs to the methyltransferase superfamily. L-isoaspartyl/D-aspartyl protein methyltransferase family.</text>
</comment>
<dbReference type="EC" id="2.1.1.77" evidence="3"/>
<dbReference type="Pfam" id="PF01135">
    <property type="entry name" value="PCMT"/>
    <property type="match status" value="1"/>
</dbReference>
<dbReference type="RefSeq" id="WP_124237117.1">
    <property type="nucleotide sequence ID" value="NZ_JBHUFI010000007.1"/>
</dbReference>
<evidence type="ECO:0000256" key="5">
    <source>
        <dbReference type="ARBA" id="ARBA00022490"/>
    </source>
</evidence>
<evidence type="ECO:0000256" key="10">
    <source>
        <dbReference type="ARBA" id="ARBA00031323"/>
    </source>
</evidence>
<dbReference type="GO" id="GO:0004719">
    <property type="term" value="F:protein-L-isoaspartate (D-aspartate) O-methyltransferase activity"/>
    <property type="evidence" value="ECO:0007669"/>
    <property type="project" value="UniProtKB-EC"/>
</dbReference>
<dbReference type="PANTHER" id="PTHR11579:SF0">
    <property type="entry name" value="PROTEIN-L-ISOASPARTATE(D-ASPARTATE) O-METHYLTRANSFERASE"/>
    <property type="match status" value="1"/>
</dbReference>
<evidence type="ECO:0000256" key="6">
    <source>
        <dbReference type="ARBA" id="ARBA00022603"/>
    </source>
</evidence>
<proteinExistence type="inferred from homology"/>